<feature type="region of interest" description="Disordered" evidence="2">
    <location>
        <begin position="402"/>
        <end position="454"/>
    </location>
</feature>
<feature type="chain" id="PRO_5042473533" evidence="4">
    <location>
        <begin position="30"/>
        <end position="492"/>
    </location>
</feature>
<keyword evidence="3" id="KW-0812">Transmembrane</keyword>
<dbReference type="Gene3D" id="3.60.70.12">
    <property type="entry name" value="L-amino peptidase D-ALA esterase/amidase"/>
    <property type="match status" value="1"/>
</dbReference>
<dbReference type="GO" id="GO:0004177">
    <property type="term" value="F:aminopeptidase activity"/>
    <property type="evidence" value="ECO:0007669"/>
    <property type="project" value="TreeGrafter"/>
</dbReference>
<proteinExistence type="inferred from homology"/>
<evidence type="ECO:0000313" key="6">
    <source>
        <dbReference type="Proteomes" id="UP001235874"/>
    </source>
</evidence>
<evidence type="ECO:0000313" key="5">
    <source>
        <dbReference type="EMBL" id="WLS47963.1"/>
    </source>
</evidence>
<dbReference type="RefSeq" id="WP_306273549.1">
    <property type="nucleotide sequence ID" value="NZ_CP130472.1"/>
</dbReference>
<keyword evidence="3" id="KW-1133">Transmembrane helix</keyword>
<keyword evidence="3" id="KW-0472">Membrane</keyword>
<dbReference type="InterPro" id="IPR005321">
    <property type="entry name" value="Peptidase_S58_DmpA"/>
</dbReference>
<evidence type="ECO:0000256" key="4">
    <source>
        <dbReference type="SAM" id="SignalP"/>
    </source>
</evidence>
<keyword evidence="6" id="KW-1185">Reference proteome</keyword>
<dbReference type="PANTHER" id="PTHR36512:SF3">
    <property type="entry name" value="BLR5678 PROTEIN"/>
    <property type="match status" value="1"/>
</dbReference>
<feature type="transmembrane region" description="Helical" evidence="3">
    <location>
        <begin position="459"/>
        <end position="480"/>
    </location>
</feature>
<dbReference type="Proteomes" id="UP001235874">
    <property type="component" value="Chromosome"/>
</dbReference>
<comment type="similarity">
    <text evidence="1">Belongs to the peptidase S58 family.</text>
</comment>
<feature type="signal peptide" evidence="4">
    <location>
        <begin position="1"/>
        <end position="29"/>
    </location>
</feature>
<reference evidence="5 6" key="1">
    <citation type="submission" date="2023-07" db="EMBL/GenBank/DDBJ databases">
        <title>Micromonospora profundi TRM 95458 converts glycerol to a new osmotic compound.</title>
        <authorList>
            <person name="Lu D."/>
        </authorList>
    </citation>
    <scope>NUCLEOTIDE SEQUENCE [LARGE SCALE GENOMIC DNA]</scope>
    <source>
        <strain evidence="5 6">TRM95458</strain>
    </source>
</reference>
<dbReference type="SUPFAM" id="SSF56266">
    <property type="entry name" value="DmpA/ArgJ-like"/>
    <property type="match status" value="1"/>
</dbReference>
<dbReference type="PROSITE" id="PS51257">
    <property type="entry name" value="PROKAR_LIPOPROTEIN"/>
    <property type="match status" value="1"/>
</dbReference>
<dbReference type="PANTHER" id="PTHR36512">
    <property type="entry name" value="D-AMINOPEPTIDASE"/>
    <property type="match status" value="1"/>
</dbReference>
<evidence type="ECO:0000256" key="2">
    <source>
        <dbReference type="SAM" id="MobiDB-lite"/>
    </source>
</evidence>
<name>A0AAJ6I029_9ACTN</name>
<sequence>MKSSRIAVLAAAALACQGLVLVGAAPASANPAAGAPGAYNAITDVPGIHVGQVQSDTAPYLTGTSVVYMPTMSVASVDQRGGAPATKETDLLSPLNSNPGVNAIQLGGSSMYGLSATNGIIRWLEDRGEGVRVGAGGVAPIVPAADIFDLGRGGDAKARTSAEWGYLAAQATSAGPVRQGGVGGGTGARGGGMRGGVGTASVHLGDGIYVGAMVIVNPAGSPVDPADCTLYGVKYGIGNEFAGYKAPKKKECNPSGASAAAEQPANTTIAVVATNAPLEKAAAQRMSGNSHDGMARAISPIHTLGDGDTVFAVSTGKGEALQINDPADSRQLNAIFNAGANTLARAIAKAVLSSESIGNTTSYCDRYPSACKGMKQLKQWRTQGEAPTVTPETFAQASQALAQTPVPAPVAKEKDKGKGKGAAASNGAAPASDNSRESSREGMVLTAGSSDGGPGAPTGATVALLAAVVLGLGLMGRHVLGRRRLLPLSRLR</sequence>
<dbReference type="Pfam" id="PF03576">
    <property type="entry name" value="Peptidase_S58"/>
    <property type="match status" value="1"/>
</dbReference>
<evidence type="ECO:0000256" key="3">
    <source>
        <dbReference type="SAM" id="Phobius"/>
    </source>
</evidence>
<evidence type="ECO:0000256" key="1">
    <source>
        <dbReference type="ARBA" id="ARBA00007068"/>
    </source>
</evidence>
<keyword evidence="4" id="KW-0732">Signal</keyword>
<dbReference type="AlphaFoldDB" id="A0AAJ6I029"/>
<dbReference type="CDD" id="cd02252">
    <property type="entry name" value="nylC_like"/>
    <property type="match status" value="1"/>
</dbReference>
<dbReference type="EMBL" id="CP130472">
    <property type="protein sequence ID" value="WLS47963.1"/>
    <property type="molecule type" value="Genomic_DNA"/>
</dbReference>
<protein>
    <submittedName>
        <fullName evidence="5">P1 family peptidase</fullName>
    </submittedName>
</protein>
<feature type="compositionally biased region" description="Low complexity" evidence="2">
    <location>
        <begin position="421"/>
        <end position="431"/>
    </location>
</feature>
<gene>
    <name evidence="5" type="ORF">Q3V37_12445</name>
</gene>
<dbReference type="KEGG" id="mprn:Q3V37_12445"/>
<accession>A0AAJ6I029</accession>
<dbReference type="InterPro" id="IPR016117">
    <property type="entry name" value="ArgJ-like_dom_sf"/>
</dbReference>
<organism evidence="5 6">
    <name type="scientific">Micromonospora profundi</name>
    <dbReference type="NCBI Taxonomy" id="1420889"/>
    <lineage>
        <taxon>Bacteria</taxon>
        <taxon>Bacillati</taxon>
        <taxon>Actinomycetota</taxon>
        <taxon>Actinomycetes</taxon>
        <taxon>Micromonosporales</taxon>
        <taxon>Micromonosporaceae</taxon>
        <taxon>Micromonospora</taxon>
    </lineage>
</organism>